<dbReference type="STRING" id="7574.A0A1S3IVT3"/>
<dbReference type="InParanoid" id="A0A1S3IVT3"/>
<name>A0A1S3IVT3_LINAN</name>
<evidence type="ECO:0000313" key="3">
    <source>
        <dbReference type="RefSeq" id="XP_013402305.1"/>
    </source>
</evidence>
<reference evidence="3" key="1">
    <citation type="submission" date="2025-08" db="UniProtKB">
        <authorList>
            <consortium name="RefSeq"/>
        </authorList>
    </citation>
    <scope>IDENTIFICATION</scope>
    <source>
        <tissue evidence="3">Gonads</tissue>
    </source>
</reference>
<dbReference type="AlphaFoldDB" id="A0A1S3IVT3"/>
<dbReference type="InterPro" id="IPR002048">
    <property type="entry name" value="EF_hand_dom"/>
</dbReference>
<dbReference type="Proteomes" id="UP000085678">
    <property type="component" value="Unplaced"/>
</dbReference>
<gene>
    <name evidence="3" type="primary">LOC106167944</name>
</gene>
<dbReference type="PANTHER" id="PTHR36300">
    <property type="entry name" value="RAW, ISOFORM A"/>
    <property type="match status" value="1"/>
</dbReference>
<dbReference type="GO" id="GO:0005886">
    <property type="term" value="C:plasma membrane"/>
    <property type="evidence" value="ECO:0007669"/>
    <property type="project" value="TreeGrafter"/>
</dbReference>
<feature type="domain" description="EF-hand" evidence="1">
    <location>
        <begin position="120"/>
        <end position="155"/>
    </location>
</feature>
<keyword evidence="2" id="KW-1185">Reference proteome</keyword>
<sequence>MILFFVIDSKTRSITSVVEAAYLAGSGRQMVLVITGEPEEPAYSKSKMGRNSSIKEFEDLDYSRSILQYLADKQGVPVFSVVKDALDCANILTKWTQELVGPGRRMRHGCTFTDLGAIECSIRAIKQAFELCDKQNSGTLDFKGVTRAFKQVTKEVLSTDLVSAIIKNVSSKRFTLDEFCCLFTEFKHWRRKESLNEQNGLMKVFSPSRWFKQPCMAPRTFSCDASTMHYVPASVVDVYVAGSCGTNNWRNTIVLPLFREKGMTYLCSETLSERDTIEKNRCRLLLYVIEDNTMGTVDMMEIGYDIGQGYNLILSIENMAQDSVVQGISLSRGAVKDYNRSRMYLADLAAREGIPVFSSIEEAAKHAVEKVQFLREHPSPRPGLERARSCED</sequence>
<accession>A0A1S3IVT3</accession>
<dbReference type="Gene3D" id="1.10.238.10">
    <property type="entry name" value="EF-hand"/>
    <property type="match status" value="1"/>
</dbReference>
<dbReference type="RefSeq" id="XP_013402305.1">
    <property type="nucleotide sequence ID" value="XM_013546851.1"/>
</dbReference>
<dbReference type="GO" id="GO:0005509">
    <property type="term" value="F:calcium ion binding"/>
    <property type="evidence" value="ECO:0007669"/>
    <property type="project" value="InterPro"/>
</dbReference>
<proteinExistence type="predicted"/>
<dbReference type="OrthoDB" id="6493944at2759"/>
<evidence type="ECO:0000259" key="1">
    <source>
        <dbReference type="PROSITE" id="PS50222"/>
    </source>
</evidence>
<dbReference type="PANTHER" id="PTHR36300:SF1">
    <property type="entry name" value="RAW, ISOFORM A"/>
    <property type="match status" value="1"/>
</dbReference>
<protein>
    <submittedName>
        <fullName evidence="3">Uncharacterized protein LOC106167944</fullName>
    </submittedName>
</protein>
<dbReference type="InterPro" id="IPR011992">
    <property type="entry name" value="EF-hand-dom_pair"/>
</dbReference>
<dbReference type="SUPFAM" id="SSF47473">
    <property type="entry name" value="EF-hand"/>
    <property type="match status" value="1"/>
</dbReference>
<dbReference type="PROSITE" id="PS50222">
    <property type="entry name" value="EF_HAND_2"/>
    <property type="match status" value="1"/>
</dbReference>
<dbReference type="KEGG" id="lak:106167944"/>
<organism evidence="2 3">
    <name type="scientific">Lingula anatina</name>
    <name type="common">Brachiopod</name>
    <name type="synonym">Lingula unguis</name>
    <dbReference type="NCBI Taxonomy" id="7574"/>
    <lineage>
        <taxon>Eukaryota</taxon>
        <taxon>Metazoa</taxon>
        <taxon>Spiralia</taxon>
        <taxon>Lophotrochozoa</taxon>
        <taxon>Brachiopoda</taxon>
        <taxon>Linguliformea</taxon>
        <taxon>Lingulata</taxon>
        <taxon>Lingulida</taxon>
        <taxon>Linguloidea</taxon>
        <taxon>Lingulidae</taxon>
        <taxon>Lingula</taxon>
    </lineage>
</organism>
<evidence type="ECO:0000313" key="2">
    <source>
        <dbReference type="Proteomes" id="UP000085678"/>
    </source>
</evidence>
<dbReference type="GeneID" id="106167944"/>